<evidence type="ECO:0000313" key="1">
    <source>
        <dbReference type="EMBL" id="KAK9779933.1"/>
    </source>
</evidence>
<name>A0ABR2Y1Z5_9PEZI</name>
<dbReference type="SUPFAM" id="SSF51569">
    <property type="entry name" value="Aldolase"/>
    <property type="match status" value="1"/>
</dbReference>
<proteinExistence type="predicted"/>
<comment type="caution">
    <text evidence="1">The sequence shown here is derived from an EMBL/GenBank/DDBJ whole genome shotgun (WGS) entry which is preliminary data.</text>
</comment>
<accession>A0ABR2Y1Z5</accession>
<evidence type="ECO:0000313" key="2">
    <source>
        <dbReference type="Proteomes" id="UP001465668"/>
    </source>
</evidence>
<dbReference type="PANTHER" id="PTHR12128:SF47">
    <property type="entry name" value="DIHYDRODIPICOLINATE SYNTHASE-RELATED"/>
    <property type="match status" value="1"/>
</dbReference>
<gene>
    <name evidence="1" type="ORF">SCAR479_03057</name>
</gene>
<protein>
    <submittedName>
        <fullName evidence="1">Dihydrodipicolinate synthetase</fullName>
    </submittedName>
</protein>
<dbReference type="Proteomes" id="UP001465668">
    <property type="component" value="Unassembled WGS sequence"/>
</dbReference>
<dbReference type="Pfam" id="PF00701">
    <property type="entry name" value="DHDPS"/>
    <property type="match status" value="1"/>
</dbReference>
<dbReference type="SMART" id="SM01130">
    <property type="entry name" value="DHDPS"/>
    <property type="match status" value="1"/>
</dbReference>
<dbReference type="PANTHER" id="PTHR12128">
    <property type="entry name" value="DIHYDRODIPICOLINATE SYNTHASE"/>
    <property type="match status" value="1"/>
</dbReference>
<dbReference type="InterPro" id="IPR002220">
    <property type="entry name" value="DapA-like"/>
</dbReference>
<organism evidence="1 2">
    <name type="scientific">Seiridium cardinale</name>
    <dbReference type="NCBI Taxonomy" id="138064"/>
    <lineage>
        <taxon>Eukaryota</taxon>
        <taxon>Fungi</taxon>
        <taxon>Dikarya</taxon>
        <taxon>Ascomycota</taxon>
        <taxon>Pezizomycotina</taxon>
        <taxon>Sordariomycetes</taxon>
        <taxon>Xylariomycetidae</taxon>
        <taxon>Amphisphaeriales</taxon>
        <taxon>Sporocadaceae</taxon>
        <taxon>Seiridium</taxon>
    </lineage>
</organism>
<dbReference type="CDD" id="cd00408">
    <property type="entry name" value="DHDPS-like"/>
    <property type="match status" value="1"/>
</dbReference>
<reference evidence="1 2" key="1">
    <citation type="submission" date="2024-02" db="EMBL/GenBank/DDBJ databases">
        <title>First draft genome assembly of two strains of Seiridium cardinale.</title>
        <authorList>
            <person name="Emiliani G."/>
            <person name="Scali E."/>
        </authorList>
    </citation>
    <scope>NUCLEOTIDE SEQUENCE [LARGE SCALE GENOMIC DNA]</scope>
    <source>
        <strain evidence="1 2">BM-138-000479</strain>
    </source>
</reference>
<dbReference type="InterPro" id="IPR013785">
    <property type="entry name" value="Aldolase_TIM"/>
</dbReference>
<dbReference type="EMBL" id="JARVKM010000008">
    <property type="protein sequence ID" value="KAK9779933.1"/>
    <property type="molecule type" value="Genomic_DNA"/>
</dbReference>
<sequence>MAQTVPPGVGLVILGKNAEAFLSTPGYGAHYTKQVLELISDAKDAGANSVMVLPPGYFGKATKPEIIERFYADISKGRKLPIIIYNFLGVFNGVDISSAEITKLVNKHENIVGTKLTCGTVAKITRLAAALPNVATFGGQSDCIISGLSSGSVGCIAAFANVFPKTIVRIDDLYRGRQAPGSLGIAPKGRLSGATNNSRYWRHQIRWSDKKCNVDWHSGTGHEIVAEDTILDKLK</sequence>
<dbReference type="Gene3D" id="3.20.20.70">
    <property type="entry name" value="Aldolase class I"/>
    <property type="match status" value="1"/>
</dbReference>
<keyword evidence="2" id="KW-1185">Reference proteome</keyword>